<dbReference type="EMBL" id="LQYT01000049">
    <property type="protein sequence ID" value="KYD18702.1"/>
    <property type="molecule type" value="Genomic_DNA"/>
</dbReference>
<accession>A0A150M385</accession>
<protein>
    <submittedName>
        <fullName evidence="1">Uncharacterized protein</fullName>
    </submittedName>
</protein>
<gene>
    <name evidence="1" type="ORF">B4135_2320</name>
</gene>
<comment type="caution">
    <text evidence="1">The sequence shown here is derived from an EMBL/GenBank/DDBJ whole genome shotgun (WGS) entry which is preliminary data.</text>
</comment>
<proteinExistence type="predicted"/>
<dbReference type="Proteomes" id="UP000075683">
    <property type="component" value="Unassembled WGS sequence"/>
</dbReference>
<reference evidence="1 2" key="1">
    <citation type="submission" date="2016-01" db="EMBL/GenBank/DDBJ databases">
        <title>Draft Genome Sequences of Seven Thermophilic Sporeformers Isolated from Foods.</title>
        <authorList>
            <person name="Berendsen E.M."/>
            <person name="Wells-Bennik M.H."/>
            <person name="Krawcyk A.O."/>
            <person name="De Jong A."/>
            <person name="Holsappel S."/>
            <person name="Eijlander R.T."/>
            <person name="Kuipers O.P."/>
        </authorList>
    </citation>
    <scope>NUCLEOTIDE SEQUENCE [LARGE SCALE GENOMIC DNA]</scope>
    <source>
        <strain evidence="1 2">B4135</strain>
    </source>
</reference>
<evidence type="ECO:0000313" key="2">
    <source>
        <dbReference type="Proteomes" id="UP000075683"/>
    </source>
</evidence>
<organism evidence="1 2">
    <name type="scientific">Caldibacillus debilis</name>
    <dbReference type="NCBI Taxonomy" id="301148"/>
    <lineage>
        <taxon>Bacteria</taxon>
        <taxon>Bacillati</taxon>
        <taxon>Bacillota</taxon>
        <taxon>Bacilli</taxon>
        <taxon>Bacillales</taxon>
        <taxon>Bacillaceae</taxon>
        <taxon>Caldibacillus</taxon>
    </lineage>
</organism>
<name>A0A150M385_9BACI</name>
<dbReference type="AlphaFoldDB" id="A0A150M385"/>
<evidence type="ECO:0000313" key="1">
    <source>
        <dbReference type="EMBL" id="KYD18702.1"/>
    </source>
</evidence>
<sequence>MSSFSWRTMKQCSKKRVAAGTAVFLRLMKFMLSSGRLIQPFAG</sequence>